<evidence type="ECO:0000313" key="2">
    <source>
        <dbReference type="Proteomes" id="UP000094313"/>
    </source>
</evidence>
<reference evidence="1 2" key="1">
    <citation type="submission" date="2016-08" db="EMBL/GenBank/DDBJ databases">
        <authorList>
            <person name="Seilhamer J.J."/>
        </authorList>
    </citation>
    <scope>NUCLEOTIDE SEQUENCE [LARGE SCALE GENOMIC DNA]</scope>
    <source>
        <strain evidence="1 2">DX4</strain>
    </source>
</reference>
<dbReference type="AlphaFoldDB" id="A0A1D7QLG5"/>
<protein>
    <recommendedName>
        <fullName evidence="3">Outer membrane protein beta-barrel domain-containing protein</fullName>
    </recommendedName>
</protein>
<accession>A0A1D7QLG5</accession>
<dbReference type="KEGG" id="psty:BFS30_21190"/>
<dbReference type="OrthoDB" id="662468at2"/>
<proteinExistence type="predicted"/>
<dbReference type="RefSeq" id="WP_069381115.1">
    <property type="nucleotide sequence ID" value="NZ_CP017141.1"/>
</dbReference>
<dbReference type="EMBL" id="CP017141">
    <property type="protein sequence ID" value="AOM79453.1"/>
    <property type="molecule type" value="Genomic_DNA"/>
</dbReference>
<name>A0A1D7QLG5_9SPHI</name>
<evidence type="ECO:0008006" key="3">
    <source>
        <dbReference type="Google" id="ProtNLM"/>
    </source>
</evidence>
<evidence type="ECO:0000313" key="1">
    <source>
        <dbReference type="EMBL" id="AOM79453.1"/>
    </source>
</evidence>
<dbReference type="Proteomes" id="UP000094313">
    <property type="component" value="Chromosome"/>
</dbReference>
<organism evidence="1 2">
    <name type="scientific">Pedobacter steynii</name>
    <dbReference type="NCBI Taxonomy" id="430522"/>
    <lineage>
        <taxon>Bacteria</taxon>
        <taxon>Pseudomonadati</taxon>
        <taxon>Bacteroidota</taxon>
        <taxon>Sphingobacteriia</taxon>
        <taxon>Sphingobacteriales</taxon>
        <taxon>Sphingobacteriaceae</taxon>
        <taxon>Pedobacter</taxon>
    </lineage>
</organism>
<keyword evidence="2" id="KW-1185">Reference proteome</keyword>
<sequence length="176" mass="18951">MRSTVYKTRFSPFFGGLIFLIFINNYGLQASAQTYPKIAGYVGIVHPIVTFSSDGAHTNFKDSYVVGMPIGINIWKSATIGFSTEIVPFVKATGKSSKVNNVLFHPGILVALGGGFTFAGRAAFETSGRYGLTPVLNKVIKKNKGSSYFIAVPLPARFGNELPSSFGIGFQFGISF</sequence>
<gene>
    <name evidence="1" type="ORF">BFS30_21190</name>
</gene>